<comment type="caution">
    <text evidence="1">The sequence shown here is derived from an EMBL/GenBank/DDBJ whole genome shotgun (WGS) entry which is preliminary data.</text>
</comment>
<name>A0A250XKA8_9CHLO</name>
<sequence>MPAPNIETDTAGNANLTFSPAFSFDYLPSSFRTTGFVASISEYPIPQLAGSNVTFLLPSFSPSADVIRVQVQPSSDMAMSVGLYVAAPGQSFSIPDSSPVISISMHVPPFNVTGSLASNATIELVPASPNEDIINANRSDSTPLSSLPSCPSYNDPQVLYGSFFQLNFSDTLEASCAFYIPIAGLGNGSAASGFSIRPFKLDGYSYISVYANVSEPPVQIIKTNSLFVFDASTFANYGGVLITINVAGTYQPFEVVLAVASSCPSPQIPLGFLSYTDALLLGGSLSLPQPPFTICINPASFLLGNASINYSLLFNTSQLPAYYVPAFIALFNPPATNLRAGLCYYANTSDPNPGVSSDLFLDFNPAASNTGVSRHHRRLLAATSASEAHYVHHNSRKHRHSSSGRPIKTLTHRRSAAAAPLSSPFSFDFLTADADISSSGVVCMPPQGILAAAVVYSVNGTIAASPAGLVLATLSLTLLPNVTTPSPPAVLPPPPSFHVNGSNSTKTSPPAPPVSTIVANPEVGTSSAPSQTAAFKSSANALRSMHLMTFWTTMACVLLLML</sequence>
<dbReference type="EMBL" id="BEGY01000100">
    <property type="protein sequence ID" value="GAX83521.1"/>
    <property type="molecule type" value="Genomic_DNA"/>
</dbReference>
<evidence type="ECO:0000313" key="2">
    <source>
        <dbReference type="Proteomes" id="UP000232323"/>
    </source>
</evidence>
<accession>A0A250XKA8</accession>
<gene>
    <name evidence="1" type="ORF">CEUSTIGMA_g10946.t1</name>
</gene>
<proteinExistence type="predicted"/>
<protein>
    <submittedName>
        <fullName evidence="1">Uncharacterized protein</fullName>
    </submittedName>
</protein>
<dbReference type="Proteomes" id="UP000232323">
    <property type="component" value="Unassembled WGS sequence"/>
</dbReference>
<organism evidence="1 2">
    <name type="scientific">Chlamydomonas eustigma</name>
    <dbReference type="NCBI Taxonomy" id="1157962"/>
    <lineage>
        <taxon>Eukaryota</taxon>
        <taxon>Viridiplantae</taxon>
        <taxon>Chlorophyta</taxon>
        <taxon>core chlorophytes</taxon>
        <taxon>Chlorophyceae</taxon>
        <taxon>CS clade</taxon>
        <taxon>Chlamydomonadales</taxon>
        <taxon>Chlamydomonadaceae</taxon>
        <taxon>Chlamydomonas</taxon>
    </lineage>
</organism>
<evidence type="ECO:0000313" key="1">
    <source>
        <dbReference type="EMBL" id="GAX83521.1"/>
    </source>
</evidence>
<reference evidence="1 2" key="1">
    <citation type="submission" date="2017-08" db="EMBL/GenBank/DDBJ databases">
        <title>Acidophilic green algal genome provides insights into adaptation to an acidic environment.</title>
        <authorList>
            <person name="Hirooka S."/>
            <person name="Hirose Y."/>
            <person name="Kanesaki Y."/>
            <person name="Higuchi S."/>
            <person name="Fujiwara T."/>
            <person name="Onuma R."/>
            <person name="Era A."/>
            <person name="Ohbayashi R."/>
            <person name="Uzuka A."/>
            <person name="Nozaki H."/>
            <person name="Yoshikawa H."/>
            <person name="Miyagishima S.Y."/>
        </authorList>
    </citation>
    <scope>NUCLEOTIDE SEQUENCE [LARGE SCALE GENOMIC DNA]</scope>
    <source>
        <strain evidence="1 2">NIES-2499</strain>
    </source>
</reference>
<dbReference type="AlphaFoldDB" id="A0A250XKA8"/>
<keyword evidence="2" id="KW-1185">Reference proteome</keyword>